<dbReference type="AlphaFoldDB" id="A0A078A0Z5"/>
<dbReference type="Proteomes" id="UP000039865">
    <property type="component" value="Unassembled WGS sequence"/>
</dbReference>
<dbReference type="InParanoid" id="A0A078A0Z5"/>
<name>A0A078A0Z5_STYLE</name>
<keyword evidence="2" id="KW-1185">Reference proteome</keyword>
<reference evidence="1 2" key="1">
    <citation type="submission" date="2014-06" db="EMBL/GenBank/DDBJ databases">
        <authorList>
            <person name="Swart Estienne"/>
        </authorList>
    </citation>
    <scope>NUCLEOTIDE SEQUENCE [LARGE SCALE GENOMIC DNA]</scope>
    <source>
        <strain evidence="1 2">130c</strain>
    </source>
</reference>
<evidence type="ECO:0000313" key="2">
    <source>
        <dbReference type="Proteomes" id="UP000039865"/>
    </source>
</evidence>
<sequence length="197" mass="23194">MYFKIEGRIGIIIFKDKILKSILQISKIPQDQFLGGKKQTPKKSQVNKKQRQVYNLMMNLTKWQIRSLWQQTKMRDGQLRSVYEVGNVDQWDVLDPMANCNKGKLSDENQAFKFIHCNNLKQIVQDIIGDQEQQSDQIQFSENQSMIEGAVAAVMLRQELMRKKRFLHEFTHISNQSKNVFVDDISQQLERLYKILV</sequence>
<accession>A0A078A0Z5</accession>
<evidence type="ECO:0000313" key="1">
    <source>
        <dbReference type="EMBL" id="CDW75153.1"/>
    </source>
</evidence>
<dbReference type="EMBL" id="CCKQ01004018">
    <property type="protein sequence ID" value="CDW75153.1"/>
    <property type="molecule type" value="Genomic_DNA"/>
</dbReference>
<organism evidence="1 2">
    <name type="scientific">Stylonychia lemnae</name>
    <name type="common">Ciliate</name>
    <dbReference type="NCBI Taxonomy" id="5949"/>
    <lineage>
        <taxon>Eukaryota</taxon>
        <taxon>Sar</taxon>
        <taxon>Alveolata</taxon>
        <taxon>Ciliophora</taxon>
        <taxon>Intramacronucleata</taxon>
        <taxon>Spirotrichea</taxon>
        <taxon>Stichotrichia</taxon>
        <taxon>Sporadotrichida</taxon>
        <taxon>Oxytrichidae</taxon>
        <taxon>Stylonychinae</taxon>
        <taxon>Stylonychia</taxon>
    </lineage>
</organism>
<gene>
    <name evidence="1" type="primary">Contig7105.g7594</name>
    <name evidence="1" type="ORF">STYLEM_4140</name>
</gene>
<proteinExistence type="predicted"/>
<protein>
    <submittedName>
        <fullName evidence="1">Uncharacterized protein</fullName>
    </submittedName>
</protein>